<feature type="region of interest" description="Disordered" evidence="1">
    <location>
        <begin position="217"/>
        <end position="248"/>
    </location>
</feature>
<evidence type="ECO:0000313" key="4">
    <source>
        <dbReference type="Proteomes" id="UP000078343"/>
    </source>
</evidence>
<protein>
    <recommendedName>
        <fullName evidence="2">BZIP domain-containing protein</fullName>
    </recommendedName>
</protein>
<dbReference type="Pfam" id="PF00170">
    <property type="entry name" value="bZIP_1"/>
    <property type="match status" value="1"/>
</dbReference>
<dbReference type="GO" id="GO:0003700">
    <property type="term" value="F:DNA-binding transcription factor activity"/>
    <property type="evidence" value="ECO:0007669"/>
    <property type="project" value="InterPro"/>
</dbReference>
<dbReference type="CDD" id="cd14688">
    <property type="entry name" value="bZIP_YAP"/>
    <property type="match status" value="1"/>
</dbReference>
<feature type="region of interest" description="Disordered" evidence="1">
    <location>
        <begin position="10"/>
        <end position="36"/>
    </location>
</feature>
<dbReference type="GeneID" id="30015032"/>
<comment type="caution">
    <text evidence="3">The sequence shown here is derived from an EMBL/GenBank/DDBJ whole genome shotgun (WGS) entry which is preliminary data.</text>
</comment>
<reference evidence="3 4" key="1">
    <citation type="submission" date="2016-04" db="EMBL/GenBank/DDBJ databases">
        <title>Draft genome of Fonsecaea erecta CBS 125763.</title>
        <authorList>
            <person name="Weiss V.A."/>
            <person name="Vicente V.A."/>
            <person name="Raittz R.T."/>
            <person name="Moreno L.F."/>
            <person name="De Souza E.M."/>
            <person name="Pedrosa F.O."/>
            <person name="Steffens M.B."/>
            <person name="Faoro H."/>
            <person name="Tadra-Sfeir M.Z."/>
            <person name="Najafzadeh M.J."/>
            <person name="Felipe M.S."/>
            <person name="Teixeira M."/>
            <person name="Sun J."/>
            <person name="Xi L."/>
            <person name="Gomes R."/>
            <person name="De Azevedo C.M."/>
            <person name="Salgado C.G."/>
            <person name="Da Silva M.B."/>
            <person name="Nascimento M.F."/>
            <person name="Queiroz-Telles F."/>
            <person name="Attili D.S."/>
            <person name="Gorbushina A."/>
        </authorList>
    </citation>
    <scope>NUCLEOTIDE SEQUENCE [LARGE SCALE GENOMIC DNA]</scope>
    <source>
        <strain evidence="3 4">CBS 125763</strain>
    </source>
</reference>
<dbReference type="Gene3D" id="1.20.5.170">
    <property type="match status" value="1"/>
</dbReference>
<sequence length="248" mass="27853">MENFISVFHASSPDTPQTPSQPQAQSHQPSQRPASNSYFYVPGQYWESLDYYDMAMDICTDFSDLGQITPSFASNNRSFNLADDLTPLDSPLDFAPESFGSPGDSLQLARTNSGAQGSLDAEAECSGQGRCNSQQLPCKICEMKKESTFLPVFSTRLIRLSQLIVQRRKEQNRKAQRNHRLRSEAKLDQLRAKVKSQSDEIVMLRDFNQSLLKHIETLESKDKDGGTTDADPEAEEENILQRQPSLPD</sequence>
<feature type="compositionally biased region" description="Low complexity" evidence="1">
    <location>
        <begin position="10"/>
        <end position="35"/>
    </location>
</feature>
<gene>
    <name evidence="3" type="ORF">AYL99_10864</name>
</gene>
<dbReference type="PROSITE" id="PS00036">
    <property type="entry name" value="BZIP_BASIC"/>
    <property type="match status" value="1"/>
</dbReference>
<dbReference type="EMBL" id="LVYI01000012">
    <property type="protein sequence ID" value="OAP55164.1"/>
    <property type="molecule type" value="Genomic_DNA"/>
</dbReference>
<dbReference type="RefSeq" id="XP_018688531.1">
    <property type="nucleotide sequence ID" value="XM_018842370.1"/>
</dbReference>
<dbReference type="OrthoDB" id="4144470at2759"/>
<feature type="domain" description="BZIP" evidence="2">
    <location>
        <begin position="167"/>
        <end position="182"/>
    </location>
</feature>
<keyword evidence="4" id="KW-1185">Reference proteome</keyword>
<name>A0A178Z5W8_9EURO</name>
<evidence type="ECO:0000313" key="3">
    <source>
        <dbReference type="EMBL" id="OAP55164.1"/>
    </source>
</evidence>
<dbReference type="InterPro" id="IPR046347">
    <property type="entry name" value="bZIP_sf"/>
</dbReference>
<dbReference type="SUPFAM" id="SSF57959">
    <property type="entry name" value="Leucine zipper domain"/>
    <property type="match status" value="1"/>
</dbReference>
<dbReference type="Proteomes" id="UP000078343">
    <property type="component" value="Unassembled WGS sequence"/>
</dbReference>
<dbReference type="AlphaFoldDB" id="A0A178Z5W8"/>
<evidence type="ECO:0000256" key="1">
    <source>
        <dbReference type="SAM" id="MobiDB-lite"/>
    </source>
</evidence>
<accession>A0A178Z5W8</accession>
<evidence type="ECO:0000259" key="2">
    <source>
        <dbReference type="PROSITE" id="PS00036"/>
    </source>
</evidence>
<organism evidence="3 4">
    <name type="scientific">Fonsecaea erecta</name>
    <dbReference type="NCBI Taxonomy" id="1367422"/>
    <lineage>
        <taxon>Eukaryota</taxon>
        <taxon>Fungi</taxon>
        <taxon>Dikarya</taxon>
        <taxon>Ascomycota</taxon>
        <taxon>Pezizomycotina</taxon>
        <taxon>Eurotiomycetes</taxon>
        <taxon>Chaetothyriomycetidae</taxon>
        <taxon>Chaetothyriales</taxon>
        <taxon>Herpotrichiellaceae</taxon>
        <taxon>Fonsecaea</taxon>
    </lineage>
</organism>
<proteinExistence type="predicted"/>
<feature type="compositionally biased region" description="Basic and acidic residues" evidence="1">
    <location>
        <begin position="217"/>
        <end position="226"/>
    </location>
</feature>
<dbReference type="InterPro" id="IPR004827">
    <property type="entry name" value="bZIP"/>
</dbReference>